<dbReference type="GO" id="GO:0008745">
    <property type="term" value="F:N-acetylmuramoyl-L-alanine amidase activity"/>
    <property type="evidence" value="ECO:0007669"/>
    <property type="project" value="UniProtKB-EC"/>
</dbReference>
<dbReference type="Pfam" id="PF01510">
    <property type="entry name" value="Amidase_2"/>
    <property type="match status" value="1"/>
</dbReference>
<dbReference type="SMART" id="SM00644">
    <property type="entry name" value="Ami_2"/>
    <property type="match status" value="1"/>
</dbReference>
<dbReference type="InterPro" id="IPR002502">
    <property type="entry name" value="Amidase_domain"/>
</dbReference>
<protein>
    <recommendedName>
        <fullName evidence="11">1,6-anhydro-N-acetylmuramyl-L-alanine amidase AmpD</fullName>
        <ecNumber evidence="5">3.5.1.28</ecNumber>
    </recommendedName>
    <alternativeName>
        <fullName evidence="12">N-acetylmuramoyl-L-alanine amidase</fullName>
    </alternativeName>
</protein>
<evidence type="ECO:0000256" key="2">
    <source>
        <dbReference type="ARBA" id="ARBA00001947"/>
    </source>
</evidence>
<gene>
    <name evidence="14" type="primary">ampD</name>
    <name evidence="14" type="ORF">R0135_07100</name>
</gene>
<evidence type="ECO:0000313" key="14">
    <source>
        <dbReference type="EMBL" id="WOJ94929.1"/>
    </source>
</evidence>
<keyword evidence="10" id="KW-0961">Cell wall biogenesis/degradation</keyword>
<feature type="domain" description="N-acetylmuramoyl-L-alanine amidase" evidence="13">
    <location>
        <begin position="38"/>
        <end position="189"/>
    </location>
</feature>
<evidence type="ECO:0000256" key="4">
    <source>
        <dbReference type="ARBA" id="ARBA00007553"/>
    </source>
</evidence>
<evidence type="ECO:0000256" key="3">
    <source>
        <dbReference type="ARBA" id="ARBA00004496"/>
    </source>
</evidence>
<dbReference type="EC" id="3.5.1.28" evidence="5"/>
<dbReference type="NCBIfam" id="NF008758">
    <property type="entry name" value="PRK11789.1"/>
    <property type="match status" value="1"/>
</dbReference>
<dbReference type="CDD" id="cd06583">
    <property type="entry name" value="PGRP"/>
    <property type="match status" value="1"/>
</dbReference>
<keyword evidence="8 14" id="KW-0378">Hydrolase</keyword>
<evidence type="ECO:0000256" key="7">
    <source>
        <dbReference type="ARBA" id="ARBA00022723"/>
    </source>
</evidence>
<comment type="catalytic activity">
    <reaction evidence="1">
        <text>Hydrolyzes the link between N-acetylmuramoyl residues and L-amino acid residues in certain cell-wall glycopeptides.</text>
        <dbReference type="EC" id="3.5.1.28"/>
    </reaction>
</comment>
<keyword evidence="6" id="KW-0963">Cytoplasm</keyword>
<dbReference type="InterPro" id="IPR036505">
    <property type="entry name" value="Amidase/PGRP_sf"/>
</dbReference>
<dbReference type="RefSeq" id="WP_407349563.1">
    <property type="nucleotide sequence ID" value="NZ_CP136864.1"/>
</dbReference>
<evidence type="ECO:0000313" key="15">
    <source>
        <dbReference type="Proteomes" id="UP001626537"/>
    </source>
</evidence>
<evidence type="ECO:0000256" key="9">
    <source>
        <dbReference type="ARBA" id="ARBA00022833"/>
    </source>
</evidence>
<name>A0ABZ0I5X6_9GAMM</name>
<evidence type="ECO:0000256" key="12">
    <source>
        <dbReference type="ARBA" id="ARBA00042615"/>
    </source>
</evidence>
<proteinExistence type="inferred from homology"/>
<evidence type="ECO:0000256" key="5">
    <source>
        <dbReference type="ARBA" id="ARBA00011901"/>
    </source>
</evidence>
<comment type="similarity">
    <text evidence="4">Belongs to the N-acetylmuramoyl-L-alanine amidase 2 family.</text>
</comment>
<dbReference type="PANTHER" id="PTHR30417">
    <property type="entry name" value="N-ACETYLMURAMOYL-L-ALANINE AMIDASE AMID"/>
    <property type="match status" value="1"/>
</dbReference>
<dbReference type="SUPFAM" id="SSF55846">
    <property type="entry name" value="N-acetylmuramoyl-L-alanine amidase-like"/>
    <property type="match status" value="1"/>
</dbReference>
<dbReference type="Proteomes" id="UP001626537">
    <property type="component" value="Chromosome"/>
</dbReference>
<dbReference type="EMBL" id="CP136864">
    <property type="protein sequence ID" value="WOJ94929.1"/>
    <property type="molecule type" value="Genomic_DNA"/>
</dbReference>
<evidence type="ECO:0000256" key="10">
    <source>
        <dbReference type="ARBA" id="ARBA00023316"/>
    </source>
</evidence>
<evidence type="ECO:0000256" key="6">
    <source>
        <dbReference type="ARBA" id="ARBA00022490"/>
    </source>
</evidence>
<evidence type="ECO:0000256" key="8">
    <source>
        <dbReference type="ARBA" id="ARBA00022801"/>
    </source>
</evidence>
<reference evidence="14 15" key="1">
    <citation type="submission" date="2023-10" db="EMBL/GenBank/DDBJ databases">
        <title>Two novel species belonging to the OM43/NOR5 clade.</title>
        <authorList>
            <person name="Park M."/>
        </authorList>
    </citation>
    <scope>NUCLEOTIDE SEQUENCE [LARGE SCALE GENOMIC DNA]</scope>
    <source>
        <strain evidence="14 15">IMCC43200</strain>
    </source>
</reference>
<keyword evidence="15" id="KW-1185">Reference proteome</keyword>
<dbReference type="InterPro" id="IPR051206">
    <property type="entry name" value="NAMLAA_amidase_2"/>
</dbReference>
<evidence type="ECO:0000256" key="11">
    <source>
        <dbReference type="ARBA" id="ARBA00039257"/>
    </source>
</evidence>
<dbReference type="PANTHER" id="PTHR30417:SF4">
    <property type="entry name" value="1,6-ANHYDRO-N-ACETYLMURAMYL-L-ALANINE AMIDASE AMPD"/>
    <property type="match status" value="1"/>
</dbReference>
<accession>A0ABZ0I5X6</accession>
<evidence type="ECO:0000256" key="1">
    <source>
        <dbReference type="ARBA" id="ARBA00001561"/>
    </source>
</evidence>
<evidence type="ECO:0000259" key="13">
    <source>
        <dbReference type="SMART" id="SM00644"/>
    </source>
</evidence>
<dbReference type="Gene3D" id="3.40.80.10">
    <property type="entry name" value="Peptidoglycan recognition protein-like"/>
    <property type="match status" value="1"/>
</dbReference>
<organism evidence="14 15">
    <name type="scientific">Congregibacter variabilis</name>
    <dbReference type="NCBI Taxonomy" id="3081200"/>
    <lineage>
        <taxon>Bacteria</taxon>
        <taxon>Pseudomonadati</taxon>
        <taxon>Pseudomonadota</taxon>
        <taxon>Gammaproteobacteria</taxon>
        <taxon>Cellvibrionales</taxon>
        <taxon>Halieaceae</taxon>
        <taxon>Congregibacter</taxon>
    </lineage>
</organism>
<comment type="subcellular location">
    <subcellularLocation>
        <location evidence="3">Cytoplasm</location>
    </subcellularLocation>
</comment>
<comment type="cofactor">
    <cofactor evidence="2">
        <name>Zn(2+)</name>
        <dbReference type="ChEBI" id="CHEBI:29105"/>
    </cofactor>
</comment>
<keyword evidence="7" id="KW-0479">Metal-binding</keyword>
<sequence length="219" mass="24088">MTKSVSALAVGGIDAHNTRMSPSIIWNGWLECARHCPSPNYNARPSACWPEMLVVHNISLPPGCFDTGDIEALFCNKLDCSRDPSFAELQGLEVSAHFLIDRNGVLTQFVSCLDRAWHAGVSSWSDRVNCNDFSIGIELEGTDSLSYEKIQYEVLSHLIVELRSCIPTLAPGPIVGHSDIAPGRKTDPGQAFDWARLRSLLRARNNPSARSPIEESIAR</sequence>
<keyword evidence="9" id="KW-0862">Zinc</keyword>